<keyword evidence="3" id="KW-1185">Reference proteome</keyword>
<proteinExistence type="predicted"/>
<gene>
    <name evidence="2" type="ORF">mMyoMyo1_009872</name>
</gene>
<dbReference type="AlphaFoldDB" id="A0A7J7ZXH6"/>
<sequence length="144" mass="16487">MGEKHRSAASCTSPTGDVPAIQVHALDRNRTWDLSVRRPTLYPLSQTGFGHFFFKIYFIDLLQRGRERDREYETSMREKHRSAASCTSPTGDVPATQVHAPDRNRTQDPSVRKPMLYPLSQTGFGCPFFIRFFNVFLLRCMGSL</sequence>
<evidence type="ECO:0000313" key="3">
    <source>
        <dbReference type="Proteomes" id="UP000527355"/>
    </source>
</evidence>
<feature type="region of interest" description="Disordered" evidence="1">
    <location>
        <begin position="76"/>
        <end position="112"/>
    </location>
</feature>
<comment type="caution">
    <text evidence="2">The sequence shown here is derived from an EMBL/GenBank/DDBJ whole genome shotgun (WGS) entry which is preliminary data.</text>
</comment>
<evidence type="ECO:0000256" key="1">
    <source>
        <dbReference type="SAM" id="MobiDB-lite"/>
    </source>
</evidence>
<accession>A0A7J7ZXH6</accession>
<dbReference type="Proteomes" id="UP000527355">
    <property type="component" value="Unassembled WGS sequence"/>
</dbReference>
<evidence type="ECO:0000313" key="2">
    <source>
        <dbReference type="EMBL" id="KAF6379002.1"/>
    </source>
</evidence>
<dbReference type="EMBL" id="JABWUV010000002">
    <property type="protein sequence ID" value="KAF6379002.1"/>
    <property type="molecule type" value="Genomic_DNA"/>
</dbReference>
<protein>
    <submittedName>
        <fullName evidence="2">Uncharacterized protein</fullName>
    </submittedName>
</protein>
<dbReference type="AntiFam" id="ANF00012">
    <property type="entry name" value="tRNA translation"/>
</dbReference>
<name>A0A7J7ZXH6_MYOMY</name>
<reference evidence="2 3" key="1">
    <citation type="journal article" date="2020" name="Nature">
        <title>Six reference-quality genomes reveal evolution of bat adaptations.</title>
        <authorList>
            <person name="Jebb D."/>
            <person name="Huang Z."/>
            <person name="Pippel M."/>
            <person name="Hughes G.M."/>
            <person name="Lavrichenko K."/>
            <person name="Devanna P."/>
            <person name="Winkler S."/>
            <person name="Jermiin L.S."/>
            <person name="Skirmuntt E.C."/>
            <person name="Katzourakis A."/>
            <person name="Burkitt-Gray L."/>
            <person name="Ray D.A."/>
            <person name="Sullivan K.A.M."/>
            <person name="Roscito J.G."/>
            <person name="Kirilenko B.M."/>
            <person name="Davalos L.M."/>
            <person name="Corthals A.P."/>
            <person name="Power M.L."/>
            <person name="Jones G."/>
            <person name="Ransome R.D."/>
            <person name="Dechmann D.K.N."/>
            <person name="Locatelli A.G."/>
            <person name="Puechmaille S.J."/>
            <person name="Fedrigo O."/>
            <person name="Jarvis E.D."/>
            <person name="Hiller M."/>
            <person name="Vernes S.C."/>
            <person name="Myers E.W."/>
            <person name="Teeling E.C."/>
        </authorList>
    </citation>
    <scope>NUCLEOTIDE SEQUENCE [LARGE SCALE GENOMIC DNA]</scope>
    <source>
        <strain evidence="2">MMyoMyo1</strain>
        <tissue evidence="2">Flight muscle</tissue>
    </source>
</reference>
<organism evidence="2 3">
    <name type="scientific">Myotis myotis</name>
    <name type="common">Greater mouse-eared bat</name>
    <name type="synonym">Vespertilio myotis</name>
    <dbReference type="NCBI Taxonomy" id="51298"/>
    <lineage>
        <taxon>Eukaryota</taxon>
        <taxon>Metazoa</taxon>
        <taxon>Chordata</taxon>
        <taxon>Craniata</taxon>
        <taxon>Vertebrata</taxon>
        <taxon>Euteleostomi</taxon>
        <taxon>Mammalia</taxon>
        <taxon>Eutheria</taxon>
        <taxon>Laurasiatheria</taxon>
        <taxon>Chiroptera</taxon>
        <taxon>Yangochiroptera</taxon>
        <taxon>Vespertilionidae</taxon>
        <taxon>Myotis</taxon>
    </lineage>
</organism>